<comment type="caution">
    <text evidence="4">The sequence shown here is derived from an EMBL/GenBank/DDBJ whole genome shotgun (WGS) entry which is preliminary data.</text>
</comment>
<organism evidence="4 5">
    <name type="scientific">Pseudomonas umsongensis</name>
    <dbReference type="NCBI Taxonomy" id="198618"/>
    <lineage>
        <taxon>Bacteria</taxon>
        <taxon>Pseudomonadati</taxon>
        <taxon>Pseudomonadota</taxon>
        <taxon>Gammaproteobacteria</taxon>
        <taxon>Pseudomonadales</taxon>
        <taxon>Pseudomonadaceae</taxon>
        <taxon>Pseudomonas</taxon>
    </lineage>
</organism>
<name>A0ABX4DME4_9PSED</name>
<reference evidence="4 5" key="1">
    <citation type="submission" date="2017-06" db="EMBL/GenBank/DDBJ databases">
        <authorList>
            <person name="Furmanczyk E.M."/>
        </authorList>
    </citation>
    <scope>NUCLEOTIDE SEQUENCE [LARGE SCALE GENOMIC DNA]</scope>
    <source>
        <strain evidence="4 5">DSM 16611</strain>
    </source>
</reference>
<feature type="coiled-coil region" evidence="1">
    <location>
        <begin position="986"/>
        <end position="1027"/>
    </location>
</feature>
<gene>
    <name evidence="4" type="ORF">PSUM_29780</name>
</gene>
<feature type="region of interest" description="Disordered" evidence="2">
    <location>
        <begin position="1"/>
        <end position="86"/>
    </location>
</feature>
<dbReference type="InterPro" id="IPR016181">
    <property type="entry name" value="Acyl_CoA_acyltransferase"/>
</dbReference>
<evidence type="ECO:0000259" key="3">
    <source>
        <dbReference type="Pfam" id="PF13673"/>
    </source>
</evidence>
<feature type="region of interest" description="Disordered" evidence="2">
    <location>
        <begin position="268"/>
        <end position="288"/>
    </location>
</feature>
<protein>
    <recommendedName>
        <fullName evidence="3">N-acetyltransferase domain-containing protein</fullName>
    </recommendedName>
</protein>
<dbReference type="EMBL" id="NIWU01000010">
    <property type="protein sequence ID" value="OXR27925.1"/>
    <property type="molecule type" value="Genomic_DNA"/>
</dbReference>
<feature type="domain" description="N-acetyltransferase" evidence="3">
    <location>
        <begin position="159"/>
        <end position="253"/>
    </location>
</feature>
<feature type="compositionally biased region" description="Low complexity" evidence="2">
    <location>
        <begin position="71"/>
        <end position="82"/>
    </location>
</feature>
<feature type="coiled-coil region" evidence="1">
    <location>
        <begin position="789"/>
        <end position="820"/>
    </location>
</feature>
<feature type="compositionally biased region" description="Basic and acidic residues" evidence="2">
    <location>
        <begin position="974"/>
        <end position="983"/>
    </location>
</feature>
<evidence type="ECO:0000256" key="1">
    <source>
        <dbReference type="SAM" id="Coils"/>
    </source>
</evidence>
<dbReference type="RefSeq" id="WP_083349741.1">
    <property type="nucleotide sequence ID" value="NZ_LT629767.1"/>
</dbReference>
<dbReference type="Proteomes" id="UP000215455">
    <property type="component" value="Unassembled WGS sequence"/>
</dbReference>
<keyword evidence="5" id="KW-1185">Reference proteome</keyword>
<accession>A0ABX4DME4</accession>
<dbReference type="Gene3D" id="3.40.630.30">
    <property type="match status" value="1"/>
</dbReference>
<evidence type="ECO:0000313" key="5">
    <source>
        <dbReference type="Proteomes" id="UP000215455"/>
    </source>
</evidence>
<feature type="compositionally biased region" description="Polar residues" evidence="2">
    <location>
        <begin position="904"/>
        <end position="956"/>
    </location>
</feature>
<feature type="region of interest" description="Disordered" evidence="2">
    <location>
        <begin position="904"/>
        <end position="983"/>
    </location>
</feature>
<dbReference type="InterPro" id="IPR000182">
    <property type="entry name" value="GNAT_dom"/>
</dbReference>
<dbReference type="Pfam" id="PF13673">
    <property type="entry name" value="Acetyltransf_10"/>
    <property type="match status" value="1"/>
</dbReference>
<evidence type="ECO:0000256" key="2">
    <source>
        <dbReference type="SAM" id="MobiDB-lite"/>
    </source>
</evidence>
<feature type="compositionally biased region" description="Basic and acidic residues" evidence="2">
    <location>
        <begin position="60"/>
        <end position="70"/>
    </location>
</feature>
<feature type="compositionally biased region" description="Low complexity" evidence="2">
    <location>
        <begin position="20"/>
        <end position="32"/>
    </location>
</feature>
<keyword evidence="1" id="KW-0175">Coiled coil</keyword>
<dbReference type="SUPFAM" id="SSF55729">
    <property type="entry name" value="Acyl-CoA N-acyltransferases (Nat)"/>
    <property type="match status" value="1"/>
</dbReference>
<evidence type="ECO:0000313" key="4">
    <source>
        <dbReference type="EMBL" id="OXR27925.1"/>
    </source>
</evidence>
<proteinExistence type="predicted"/>
<sequence length="1047" mass="116762">MIRSPASSTPPSPNINCAETDSSSSQTTQLSQHLVSVDNIAKELNLGIESNPPNHSKKSQKGDDRDDYKKTNPSSNRTSSNTQLTLNDLRTSSSIHKVPHDEAKKLLHALREDIINNWNQKKIRGNDQDYINDEQENLITRIDNTRAVIGQMNISLQKKVDIDFYVAFQAGYPAGLMALKNENNRASVSIEYMFTLPGSCGLGRMFIEQAVEASMSLGGHGNVHVEAKPEATGFYKSLGFTQDPSDPIETAMVLHSKSRENLNVDTQEGVRSANSVSRGARSRLPNPASQNAQIKVELIEVKNPKHQSPASPDKIFSLSKDNSGNYGFLSAQGTQMTSTDTPPANGQFVYIIHPEDPDCIRVGAQMLFTTEDRQRFVIDGHTAISHRDPVLYAGTLILQDGQLLYWTNHSGHYEPGEEARFTKLSAKAKELLPESLFKNYKELPDEEKRELLALGGYADLEFSSSSEDEETTTLKIDSDNTDNQSLIVASSSSRPNIAGSLLSKAGDVEHSTKVRSALDSYYASQFKVDGEFSTTIQKIEKLDQQVRVDPPKWFSTLENGDIFKRKTWNHYARLLLAISPNNPNELIRAAAPAVVAPFDFAIRATLQALKEGKLSSKEAIELIYKPDAGYASPASVVAPYRALPQVKELADQLFVDVPVQILNGAQPSEKEIIQDFFVQTLNERQPGAPSLARQLYEAPFYGSPKESDNLKLKMEQEIGLHLSKPLFKALKAEIKKTAGSSTTKTSSITTQNESLSSEPVAFTSSFNQSAQDIVSKFREFSDKQHRISAAMKEADIDHQKKELEQKLKKWQDKLHTHELSEYSNNVTEAYNKSRTANVQAEARSNWDVINASNIDHQHQRSEQHRKASIETSNLSFAIASSKAYQEATTYNLRKTFEIEQIRRSMQTSSPCTDNNTGELPNDTALDTNSLRSAGSSWSLQSNMNSGSAESLGTYPNYSIPELPPAHTGSTQSIRPDDSYEQEKEYRNFRMNKLQEEKQQIETQEKEVAQYRKEIDQAQQAKEERIAKGQNAKLKVMGLDDYRSMNPL</sequence>